<dbReference type="EMBL" id="CP152276">
    <property type="protein sequence ID" value="XAE41124.1"/>
    <property type="molecule type" value="Genomic_DNA"/>
</dbReference>
<evidence type="ECO:0000259" key="3">
    <source>
        <dbReference type="Pfam" id="PF01515"/>
    </source>
</evidence>
<evidence type="ECO:0000256" key="2">
    <source>
        <dbReference type="ARBA" id="ARBA00023315"/>
    </source>
</evidence>
<dbReference type="PANTHER" id="PTHR43356:SF2">
    <property type="entry name" value="PHOSPHATE ACETYLTRANSFERASE"/>
    <property type="match status" value="1"/>
</dbReference>
<reference evidence="4 5" key="1">
    <citation type="submission" date="2024-04" db="EMBL/GenBank/DDBJ databases">
        <title>Complete genome sequence of Nguyenibacter vanlangesis HBCM-1154, a strain capable of nitrogen fixation, IAA production, and phosphorus solubilization isolated from sugarcane soil.</title>
        <authorList>
            <person name="MY HANH P."/>
        </authorList>
    </citation>
    <scope>NUCLEOTIDE SEQUENCE [LARGE SCALE GENOMIC DNA]</scope>
    <source>
        <strain evidence="4 5">HBCM 1154</strain>
    </source>
</reference>
<name>A0ABZ3D0J6_9PROT</name>
<feature type="domain" description="Phosphate acetyl/butaryl transferase" evidence="3">
    <location>
        <begin position="6"/>
        <end position="109"/>
    </location>
</feature>
<dbReference type="PANTHER" id="PTHR43356">
    <property type="entry name" value="PHOSPHATE ACETYLTRANSFERASE"/>
    <property type="match status" value="1"/>
</dbReference>
<evidence type="ECO:0000256" key="1">
    <source>
        <dbReference type="ARBA" id="ARBA00022679"/>
    </source>
</evidence>
<keyword evidence="5" id="KW-1185">Reference proteome</keyword>
<dbReference type="Proteomes" id="UP001449795">
    <property type="component" value="Chromosome"/>
</dbReference>
<dbReference type="InterPro" id="IPR050500">
    <property type="entry name" value="Phos_Acetyltrans/Butyryltrans"/>
</dbReference>
<proteinExistence type="predicted"/>
<accession>A0ABZ3D0J6</accession>
<evidence type="ECO:0000313" key="5">
    <source>
        <dbReference type="Proteomes" id="UP001449795"/>
    </source>
</evidence>
<sequence length="128" mass="13434">METITAKIPITIDAASLCKMSERGQIAGGILDGPLAMDNAVNPEAARIKRIVFPVAGQAQILVAPDLESGNMFSKNLIFMAEADSAGIVLGVRVPVLLTSRADNVQARFVSAVVGSLYAHYLAGQSVH</sequence>
<keyword evidence="2 4" id="KW-0012">Acyltransferase</keyword>
<organism evidence="4 5">
    <name type="scientific">Nguyenibacter vanlangensis</name>
    <dbReference type="NCBI Taxonomy" id="1216886"/>
    <lineage>
        <taxon>Bacteria</taxon>
        <taxon>Pseudomonadati</taxon>
        <taxon>Pseudomonadota</taxon>
        <taxon>Alphaproteobacteria</taxon>
        <taxon>Acetobacterales</taxon>
        <taxon>Acetobacteraceae</taxon>
        <taxon>Nguyenibacter</taxon>
    </lineage>
</organism>
<gene>
    <name evidence="4" type="ORF">AAC691_12415</name>
</gene>
<protein>
    <submittedName>
        <fullName evidence="4">Phosphate acyltransferase</fullName>
    </submittedName>
</protein>
<dbReference type="GO" id="GO:0016746">
    <property type="term" value="F:acyltransferase activity"/>
    <property type="evidence" value="ECO:0007669"/>
    <property type="project" value="UniProtKB-KW"/>
</dbReference>
<keyword evidence="1" id="KW-0808">Transferase</keyword>
<dbReference type="InterPro" id="IPR002505">
    <property type="entry name" value="PTA_PTB"/>
</dbReference>
<dbReference type="SUPFAM" id="SSF53659">
    <property type="entry name" value="Isocitrate/Isopropylmalate dehydrogenase-like"/>
    <property type="match status" value="1"/>
</dbReference>
<evidence type="ECO:0000313" key="4">
    <source>
        <dbReference type="EMBL" id="XAE41124.1"/>
    </source>
</evidence>
<dbReference type="Gene3D" id="3.40.718.10">
    <property type="entry name" value="Isopropylmalate Dehydrogenase"/>
    <property type="match status" value="1"/>
</dbReference>
<dbReference type="Pfam" id="PF01515">
    <property type="entry name" value="PTA_PTB"/>
    <property type="match status" value="1"/>
</dbReference>
<dbReference type="RefSeq" id="WP_342627118.1">
    <property type="nucleotide sequence ID" value="NZ_CP152276.1"/>
</dbReference>